<dbReference type="GO" id="GO:0032259">
    <property type="term" value="P:methylation"/>
    <property type="evidence" value="ECO:0007669"/>
    <property type="project" value="UniProtKB-KW"/>
</dbReference>
<dbReference type="EMBL" id="BAABJO010000005">
    <property type="protein sequence ID" value="GAA5116356.1"/>
    <property type="molecule type" value="Genomic_DNA"/>
</dbReference>
<dbReference type="PROSITE" id="PS51683">
    <property type="entry name" value="SAM_OMT_II"/>
    <property type="match status" value="1"/>
</dbReference>
<keyword evidence="3" id="KW-0949">S-adenosyl-L-methionine</keyword>
<keyword evidence="1 6" id="KW-0489">Methyltransferase</keyword>
<dbReference type="Gene3D" id="3.40.50.150">
    <property type="entry name" value="Vaccinia Virus protein VP39"/>
    <property type="match status" value="1"/>
</dbReference>
<dbReference type="CDD" id="cd02440">
    <property type="entry name" value="AdoMet_MTases"/>
    <property type="match status" value="1"/>
</dbReference>
<proteinExistence type="predicted"/>
<protein>
    <submittedName>
        <fullName evidence="6">Methyltransferase</fullName>
    </submittedName>
</protein>
<evidence type="ECO:0000256" key="3">
    <source>
        <dbReference type="ARBA" id="ARBA00022691"/>
    </source>
</evidence>
<feature type="domain" description="O-methyltransferase C-terminal" evidence="4">
    <location>
        <begin position="143"/>
        <end position="332"/>
    </location>
</feature>
<gene>
    <name evidence="6" type="ORF">GCM10023320_16520</name>
</gene>
<name>A0ABP9NEB6_9PSEU</name>
<dbReference type="Pfam" id="PF00891">
    <property type="entry name" value="Methyltransf_2"/>
    <property type="match status" value="1"/>
</dbReference>
<dbReference type="SUPFAM" id="SSF46785">
    <property type="entry name" value="Winged helix' DNA-binding domain"/>
    <property type="match status" value="1"/>
</dbReference>
<evidence type="ECO:0000259" key="4">
    <source>
        <dbReference type="Pfam" id="PF00891"/>
    </source>
</evidence>
<dbReference type="InterPro" id="IPR036390">
    <property type="entry name" value="WH_DNA-bd_sf"/>
</dbReference>
<dbReference type="InterPro" id="IPR029063">
    <property type="entry name" value="SAM-dependent_MTases_sf"/>
</dbReference>
<dbReference type="InterPro" id="IPR012967">
    <property type="entry name" value="COMT_dimerisation"/>
</dbReference>
<dbReference type="PIRSF" id="PIRSF005739">
    <property type="entry name" value="O-mtase"/>
    <property type="match status" value="1"/>
</dbReference>
<sequence length="352" mass="38067">MPESGRDDDVLANAGRLLEMVNSSWMPQALRTAAELGIADLLAHGPRSAPDLAEATSTHAPSLHRLLRALVAIDVVSERDDGTFELTASGRLLQTDVEGTVRSWTIYQGRDVWDEWGLMLEAVRTGRSGREIATGKRGDWKPGFEPLRDDPERAAIFNRAMAELTRLNARSLVAGYDFGGYARIADIGGGYGELIAAILAAHPGSRGILFDLPHAIESARPHLEKNGVLDRCEVVSGSFFDEVPGGADLYVMKSVIHDWDDVRAAEILGNVRRAMGATSRLVLIERLMPERMKPGKEFHALARADMNMLVAHAAPERTAADWRRLLESAGFSVAAVSPVTATSSAIEAVPAG</sequence>
<evidence type="ECO:0000256" key="1">
    <source>
        <dbReference type="ARBA" id="ARBA00022603"/>
    </source>
</evidence>
<dbReference type="PANTHER" id="PTHR43712">
    <property type="entry name" value="PUTATIVE (AFU_ORTHOLOGUE AFUA_4G14580)-RELATED"/>
    <property type="match status" value="1"/>
</dbReference>
<dbReference type="PANTHER" id="PTHR43712:SF2">
    <property type="entry name" value="O-METHYLTRANSFERASE CICE"/>
    <property type="match status" value="1"/>
</dbReference>
<keyword evidence="2" id="KW-0808">Transferase</keyword>
<comment type="caution">
    <text evidence="6">The sequence shown here is derived from an EMBL/GenBank/DDBJ whole genome shotgun (WGS) entry which is preliminary data.</text>
</comment>
<dbReference type="InterPro" id="IPR016461">
    <property type="entry name" value="COMT-like"/>
</dbReference>
<accession>A0ABP9NEB6</accession>
<dbReference type="Pfam" id="PF08100">
    <property type="entry name" value="Dimerisation"/>
    <property type="match status" value="1"/>
</dbReference>
<evidence type="ECO:0000259" key="5">
    <source>
        <dbReference type="Pfam" id="PF08100"/>
    </source>
</evidence>
<evidence type="ECO:0000313" key="7">
    <source>
        <dbReference type="Proteomes" id="UP001500804"/>
    </source>
</evidence>
<dbReference type="GO" id="GO:0008168">
    <property type="term" value="F:methyltransferase activity"/>
    <property type="evidence" value="ECO:0007669"/>
    <property type="project" value="UniProtKB-KW"/>
</dbReference>
<evidence type="ECO:0000256" key="2">
    <source>
        <dbReference type="ARBA" id="ARBA00022679"/>
    </source>
</evidence>
<dbReference type="SUPFAM" id="SSF53335">
    <property type="entry name" value="S-adenosyl-L-methionine-dependent methyltransferases"/>
    <property type="match status" value="1"/>
</dbReference>
<keyword evidence="7" id="KW-1185">Reference proteome</keyword>
<dbReference type="Gene3D" id="1.10.287.1350">
    <property type="match status" value="1"/>
</dbReference>
<dbReference type="Gene3D" id="1.10.10.10">
    <property type="entry name" value="Winged helix-like DNA-binding domain superfamily/Winged helix DNA-binding domain"/>
    <property type="match status" value="1"/>
</dbReference>
<dbReference type="RefSeq" id="WP_345604239.1">
    <property type="nucleotide sequence ID" value="NZ_BAABJO010000005.1"/>
</dbReference>
<dbReference type="InterPro" id="IPR001077">
    <property type="entry name" value="COMT_C"/>
</dbReference>
<dbReference type="InterPro" id="IPR036388">
    <property type="entry name" value="WH-like_DNA-bd_sf"/>
</dbReference>
<feature type="domain" description="O-methyltransferase dimerisation" evidence="5">
    <location>
        <begin position="19"/>
        <end position="95"/>
    </location>
</feature>
<reference evidence="7" key="1">
    <citation type="journal article" date="2019" name="Int. J. Syst. Evol. Microbiol.">
        <title>The Global Catalogue of Microorganisms (GCM) 10K type strain sequencing project: providing services to taxonomists for standard genome sequencing and annotation.</title>
        <authorList>
            <consortium name="The Broad Institute Genomics Platform"/>
            <consortium name="The Broad Institute Genome Sequencing Center for Infectious Disease"/>
            <person name="Wu L."/>
            <person name="Ma J."/>
        </authorList>
    </citation>
    <scope>NUCLEOTIDE SEQUENCE [LARGE SCALE GENOMIC DNA]</scope>
    <source>
        <strain evidence="7">JCM 18302</strain>
    </source>
</reference>
<evidence type="ECO:0000313" key="6">
    <source>
        <dbReference type="EMBL" id="GAA5116356.1"/>
    </source>
</evidence>
<dbReference type="Proteomes" id="UP001500804">
    <property type="component" value="Unassembled WGS sequence"/>
</dbReference>
<organism evidence="6 7">
    <name type="scientific">Pseudonocardia adelaidensis</name>
    <dbReference type="NCBI Taxonomy" id="648754"/>
    <lineage>
        <taxon>Bacteria</taxon>
        <taxon>Bacillati</taxon>
        <taxon>Actinomycetota</taxon>
        <taxon>Actinomycetes</taxon>
        <taxon>Pseudonocardiales</taxon>
        <taxon>Pseudonocardiaceae</taxon>
        <taxon>Pseudonocardia</taxon>
    </lineage>
</organism>